<evidence type="ECO:0000256" key="1">
    <source>
        <dbReference type="SAM" id="Phobius"/>
    </source>
</evidence>
<dbReference type="EMBL" id="SIHI01000010">
    <property type="protein sequence ID" value="TWT51888.1"/>
    <property type="molecule type" value="Genomic_DNA"/>
</dbReference>
<dbReference type="AlphaFoldDB" id="A0A5C5WMN7"/>
<keyword evidence="1" id="KW-0472">Membrane</keyword>
<proteinExistence type="predicted"/>
<dbReference type="Proteomes" id="UP000317243">
    <property type="component" value="Unassembled WGS sequence"/>
</dbReference>
<reference evidence="2 3" key="1">
    <citation type="submission" date="2019-02" db="EMBL/GenBank/DDBJ databases">
        <title>Deep-cultivation of Planctomycetes and their phenomic and genomic characterization uncovers novel biology.</title>
        <authorList>
            <person name="Wiegand S."/>
            <person name="Jogler M."/>
            <person name="Boedeker C."/>
            <person name="Pinto D."/>
            <person name="Vollmers J."/>
            <person name="Rivas-Marin E."/>
            <person name="Kohn T."/>
            <person name="Peeters S.H."/>
            <person name="Heuer A."/>
            <person name="Rast P."/>
            <person name="Oberbeckmann S."/>
            <person name="Bunk B."/>
            <person name="Jeske O."/>
            <person name="Meyerdierks A."/>
            <person name="Storesund J.E."/>
            <person name="Kallscheuer N."/>
            <person name="Luecker S."/>
            <person name="Lage O.M."/>
            <person name="Pohl T."/>
            <person name="Merkel B.J."/>
            <person name="Hornburger P."/>
            <person name="Mueller R.-W."/>
            <person name="Bruemmer F."/>
            <person name="Labrenz M."/>
            <person name="Spormann A.M."/>
            <person name="Op Den Camp H."/>
            <person name="Overmann J."/>
            <person name="Amann R."/>
            <person name="Jetten M.S.M."/>
            <person name="Mascher T."/>
            <person name="Medema M.H."/>
            <person name="Devos D.P."/>
            <person name="Kaster A.-K."/>
            <person name="Ovreas L."/>
            <person name="Rohde M."/>
            <person name="Galperin M.Y."/>
            <person name="Jogler C."/>
        </authorList>
    </citation>
    <scope>NUCLEOTIDE SEQUENCE [LARGE SCALE GENOMIC DNA]</scope>
    <source>
        <strain evidence="2 3">KOR42</strain>
    </source>
</reference>
<feature type="transmembrane region" description="Helical" evidence="1">
    <location>
        <begin position="65"/>
        <end position="85"/>
    </location>
</feature>
<comment type="caution">
    <text evidence="2">The sequence shown here is derived from an EMBL/GenBank/DDBJ whole genome shotgun (WGS) entry which is preliminary data.</text>
</comment>
<evidence type="ECO:0000313" key="3">
    <source>
        <dbReference type="Proteomes" id="UP000317243"/>
    </source>
</evidence>
<organism evidence="2 3">
    <name type="scientific">Thalassoglobus neptunius</name>
    <dbReference type="NCBI Taxonomy" id="1938619"/>
    <lineage>
        <taxon>Bacteria</taxon>
        <taxon>Pseudomonadati</taxon>
        <taxon>Planctomycetota</taxon>
        <taxon>Planctomycetia</taxon>
        <taxon>Planctomycetales</taxon>
        <taxon>Planctomycetaceae</taxon>
        <taxon>Thalassoglobus</taxon>
    </lineage>
</organism>
<protein>
    <submittedName>
        <fullName evidence="2">Uncharacterized protein</fullName>
    </submittedName>
</protein>
<evidence type="ECO:0000313" key="2">
    <source>
        <dbReference type="EMBL" id="TWT51888.1"/>
    </source>
</evidence>
<sequence>MWTEVCLADRNDEINQWLEENPLVLGGGAIVLGLVLIGSGVYELKSGVTRDKKGRVVEGQMGKPLSIFRIVIGAAVSAFGVYKLIT</sequence>
<keyword evidence="3" id="KW-1185">Reference proteome</keyword>
<gene>
    <name evidence="2" type="ORF">KOR42_33620</name>
</gene>
<name>A0A5C5WMN7_9PLAN</name>
<keyword evidence="1" id="KW-0812">Transmembrane</keyword>
<accession>A0A5C5WMN7</accession>
<keyword evidence="1" id="KW-1133">Transmembrane helix</keyword>
<feature type="transmembrane region" description="Helical" evidence="1">
    <location>
        <begin position="23"/>
        <end position="44"/>
    </location>
</feature>